<sequence length="124" mass="14116">MEPLTKEDLSDVPEEEEITKEDLSDVSEEEETLSKPNVVTGKDFAKLVKKAGKLGAANYHISLAVELRSDKKQPNESNNMNSKPKKRNIHIELTRVLAECQRYMNASVEFYCEPSLIPDFFVEK</sequence>
<proteinExistence type="predicted"/>
<protein>
    <submittedName>
        <fullName evidence="2">Uncharacterized protein</fullName>
    </submittedName>
</protein>
<evidence type="ECO:0000313" key="3">
    <source>
        <dbReference type="Proteomes" id="UP001159405"/>
    </source>
</evidence>
<dbReference type="EMBL" id="CALNXK010000340">
    <property type="protein sequence ID" value="CAH3183008.1"/>
    <property type="molecule type" value="Genomic_DNA"/>
</dbReference>
<evidence type="ECO:0000313" key="2">
    <source>
        <dbReference type="EMBL" id="CAH3183008.1"/>
    </source>
</evidence>
<reference evidence="2 3" key="1">
    <citation type="submission" date="2022-05" db="EMBL/GenBank/DDBJ databases">
        <authorList>
            <consortium name="Genoscope - CEA"/>
            <person name="William W."/>
        </authorList>
    </citation>
    <scope>NUCLEOTIDE SEQUENCE [LARGE SCALE GENOMIC DNA]</scope>
</reference>
<gene>
    <name evidence="2" type="ORF">PLOB_00027976</name>
</gene>
<keyword evidence="3" id="KW-1185">Reference proteome</keyword>
<dbReference type="Proteomes" id="UP001159405">
    <property type="component" value="Unassembled WGS sequence"/>
</dbReference>
<accession>A0ABN8RV51</accession>
<comment type="caution">
    <text evidence="2">The sequence shown here is derived from an EMBL/GenBank/DDBJ whole genome shotgun (WGS) entry which is preliminary data.</text>
</comment>
<organism evidence="2 3">
    <name type="scientific">Porites lobata</name>
    <dbReference type="NCBI Taxonomy" id="104759"/>
    <lineage>
        <taxon>Eukaryota</taxon>
        <taxon>Metazoa</taxon>
        <taxon>Cnidaria</taxon>
        <taxon>Anthozoa</taxon>
        <taxon>Hexacorallia</taxon>
        <taxon>Scleractinia</taxon>
        <taxon>Fungiina</taxon>
        <taxon>Poritidae</taxon>
        <taxon>Porites</taxon>
    </lineage>
</organism>
<feature type="region of interest" description="Disordered" evidence="1">
    <location>
        <begin position="1"/>
        <end position="34"/>
    </location>
</feature>
<feature type="compositionally biased region" description="Acidic residues" evidence="1">
    <location>
        <begin position="10"/>
        <end position="31"/>
    </location>
</feature>
<name>A0ABN8RV51_9CNID</name>
<evidence type="ECO:0000256" key="1">
    <source>
        <dbReference type="SAM" id="MobiDB-lite"/>
    </source>
</evidence>